<dbReference type="VEuPathDB" id="FungiDB:AMAG_09748"/>
<dbReference type="Proteomes" id="UP000054350">
    <property type="component" value="Unassembled WGS sequence"/>
</dbReference>
<name>A0A0L0STV9_ALLM3</name>
<organism evidence="2 3">
    <name type="scientific">Allomyces macrogynus (strain ATCC 38327)</name>
    <name type="common">Allomyces javanicus var. macrogynus</name>
    <dbReference type="NCBI Taxonomy" id="578462"/>
    <lineage>
        <taxon>Eukaryota</taxon>
        <taxon>Fungi</taxon>
        <taxon>Fungi incertae sedis</taxon>
        <taxon>Blastocladiomycota</taxon>
        <taxon>Blastocladiomycetes</taxon>
        <taxon>Blastocladiales</taxon>
        <taxon>Blastocladiaceae</taxon>
        <taxon>Allomyces</taxon>
    </lineage>
</organism>
<feature type="region of interest" description="Disordered" evidence="1">
    <location>
        <begin position="326"/>
        <end position="359"/>
    </location>
</feature>
<dbReference type="EMBL" id="GG745348">
    <property type="protein sequence ID" value="KNE65769.1"/>
    <property type="molecule type" value="Genomic_DNA"/>
</dbReference>
<feature type="compositionally biased region" description="Acidic residues" evidence="1">
    <location>
        <begin position="471"/>
        <end position="484"/>
    </location>
</feature>
<evidence type="ECO:0000313" key="2">
    <source>
        <dbReference type="EMBL" id="KNE65769.1"/>
    </source>
</evidence>
<protein>
    <submittedName>
        <fullName evidence="2">Uncharacterized protein</fullName>
    </submittedName>
</protein>
<reference evidence="3" key="2">
    <citation type="submission" date="2009-11" db="EMBL/GenBank/DDBJ databases">
        <title>The Genome Sequence of Allomyces macrogynus strain ATCC 38327.</title>
        <authorList>
            <consortium name="The Broad Institute Genome Sequencing Platform"/>
            <person name="Russ C."/>
            <person name="Cuomo C."/>
            <person name="Shea T."/>
            <person name="Young S.K."/>
            <person name="Zeng Q."/>
            <person name="Koehrsen M."/>
            <person name="Haas B."/>
            <person name="Borodovsky M."/>
            <person name="Guigo R."/>
            <person name="Alvarado L."/>
            <person name="Berlin A."/>
            <person name="Borenstein D."/>
            <person name="Chen Z."/>
            <person name="Engels R."/>
            <person name="Freedman E."/>
            <person name="Gellesch M."/>
            <person name="Goldberg J."/>
            <person name="Griggs A."/>
            <person name="Gujja S."/>
            <person name="Heiman D."/>
            <person name="Hepburn T."/>
            <person name="Howarth C."/>
            <person name="Jen D."/>
            <person name="Larson L."/>
            <person name="Lewis B."/>
            <person name="Mehta T."/>
            <person name="Park D."/>
            <person name="Pearson M."/>
            <person name="Roberts A."/>
            <person name="Saif S."/>
            <person name="Shenoy N."/>
            <person name="Sisk P."/>
            <person name="Stolte C."/>
            <person name="Sykes S."/>
            <person name="Walk T."/>
            <person name="White J."/>
            <person name="Yandava C."/>
            <person name="Burger G."/>
            <person name="Gray M.W."/>
            <person name="Holland P.W.H."/>
            <person name="King N."/>
            <person name="Lang F.B.F."/>
            <person name="Roger A.J."/>
            <person name="Ruiz-Trillo I."/>
            <person name="Lander E."/>
            <person name="Nusbaum C."/>
        </authorList>
    </citation>
    <scope>NUCLEOTIDE SEQUENCE [LARGE SCALE GENOMIC DNA]</scope>
    <source>
        <strain evidence="3">ATCC 38327</strain>
    </source>
</reference>
<evidence type="ECO:0000313" key="3">
    <source>
        <dbReference type="Proteomes" id="UP000054350"/>
    </source>
</evidence>
<feature type="compositionally biased region" description="Pro residues" evidence="1">
    <location>
        <begin position="333"/>
        <end position="342"/>
    </location>
</feature>
<sequence length="553" mass="59436">MFLTPTHIAVGPLTHGTVSLVASAIVEIYRQVARFDMLQVSVLCEDADVLDQVVSGRGAPRGSAFDAVRSTLTELRALGIPIGSSIETLVPDPKGFANAFLAEPNSTRAPISWFVDMAPAATPLTTIDLGARRAQYAPHVESGRIKKIVYLRPAELTAPDAKMLDHEVLVRYGLLAEDLPYLPAADDVLSCPVQAATSALFTTGARSRRSSMSPVRFGMDDADLGRPGAVPLSRSATWSSTTSAATASLLRDDQGRMQVPHPVVYPLPLGSLMYLLVNIVASKFIYESTYFVTGAALHLPGVSPDPLCADELPPVPALPIARPGTAANARSLTPPPSPPFSPPVTMSERTLSSTSDDDCDCADEHHHHISAIEVEDDDSHGERLATVLAQWPPVDARQAAEVASHLDLLHAHAHAAPDVQLAALTTASGRSLAGIAVAYQRGHFSRASSDYVRTLSETPPALHVVKTPGWIDDDDDDDDEDEEDARGRGGFREMHLHIEEGKKVKKTVEKEDQEEWDELVYGPLADVDQYPLAGGKYTVAVRAVPRVLETLGY</sequence>
<keyword evidence="3" id="KW-1185">Reference proteome</keyword>
<gene>
    <name evidence="2" type="ORF">AMAG_09748</name>
</gene>
<dbReference type="AlphaFoldDB" id="A0A0L0STV9"/>
<evidence type="ECO:0000256" key="1">
    <source>
        <dbReference type="SAM" id="MobiDB-lite"/>
    </source>
</evidence>
<dbReference type="OrthoDB" id="5564285at2759"/>
<reference evidence="2 3" key="1">
    <citation type="submission" date="2009-11" db="EMBL/GenBank/DDBJ databases">
        <title>Annotation of Allomyces macrogynus ATCC 38327.</title>
        <authorList>
            <consortium name="The Broad Institute Genome Sequencing Platform"/>
            <person name="Russ C."/>
            <person name="Cuomo C."/>
            <person name="Burger G."/>
            <person name="Gray M.W."/>
            <person name="Holland P.W.H."/>
            <person name="King N."/>
            <person name="Lang F.B.F."/>
            <person name="Roger A.J."/>
            <person name="Ruiz-Trillo I."/>
            <person name="Young S.K."/>
            <person name="Zeng Q."/>
            <person name="Gargeya S."/>
            <person name="Fitzgerald M."/>
            <person name="Haas B."/>
            <person name="Abouelleil A."/>
            <person name="Alvarado L."/>
            <person name="Arachchi H.M."/>
            <person name="Berlin A."/>
            <person name="Chapman S.B."/>
            <person name="Gearin G."/>
            <person name="Goldberg J."/>
            <person name="Griggs A."/>
            <person name="Gujja S."/>
            <person name="Hansen M."/>
            <person name="Heiman D."/>
            <person name="Howarth C."/>
            <person name="Larimer J."/>
            <person name="Lui A."/>
            <person name="MacDonald P.J.P."/>
            <person name="McCowen C."/>
            <person name="Montmayeur A."/>
            <person name="Murphy C."/>
            <person name="Neiman D."/>
            <person name="Pearson M."/>
            <person name="Priest M."/>
            <person name="Roberts A."/>
            <person name="Saif S."/>
            <person name="Shea T."/>
            <person name="Sisk P."/>
            <person name="Stolte C."/>
            <person name="Sykes S."/>
            <person name="Wortman J."/>
            <person name="Nusbaum C."/>
            <person name="Birren B."/>
        </authorList>
    </citation>
    <scope>NUCLEOTIDE SEQUENCE [LARGE SCALE GENOMIC DNA]</scope>
    <source>
        <strain evidence="2 3">ATCC 38327</strain>
    </source>
</reference>
<accession>A0A0L0STV9</accession>
<proteinExistence type="predicted"/>
<feature type="region of interest" description="Disordered" evidence="1">
    <location>
        <begin position="466"/>
        <end position="490"/>
    </location>
</feature>